<dbReference type="SUPFAM" id="SSF103481">
    <property type="entry name" value="Multidrug resistance efflux transporter EmrE"/>
    <property type="match status" value="2"/>
</dbReference>
<feature type="transmembrane region" description="Helical" evidence="1">
    <location>
        <begin position="92"/>
        <end position="113"/>
    </location>
</feature>
<dbReference type="PANTHER" id="PTHR22911:SF79">
    <property type="entry name" value="MOBA-LIKE NTP TRANSFERASE DOMAIN-CONTAINING PROTEIN"/>
    <property type="match status" value="1"/>
</dbReference>
<dbReference type="Pfam" id="PF00892">
    <property type="entry name" value="EamA"/>
    <property type="match status" value="2"/>
</dbReference>
<name>A0ABT8KUD6_9BACT</name>
<evidence type="ECO:0000259" key="2">
    <source>
        <dbReference type="Pfam" id="PF00892"/>
    </source>
</evidence>
<organism evidence="3 4">
    <name type="scientific">Splendidivirga corallicola</name>
    <dbReference type="NCBI Taxonomy" id="3051826"/>
    <lineage>
        <taxon>Bacteria</taxon>
        <taxon>Pseudomonadati</taxon>
        <taxon>Bacteroidota</taxon>
        <taxon>Cytophagia</taxon>
        <taxon>Cytophagales</taxon>
        <taxon>Splendidivirgaceae</taxon>
        <taxon>Splendidivirga</taxon>
    </lineage>
</organism>
<feature type="transmembrane region" description="Helical" evidence="1">
    <location>
        <begin position="204"/>
        <end position="225"/>
    </location>
</feature>
<feature type="domain" description="EamA" evidence="2">
    <location>
        <begin position="148"/>
        <end position="276"/>
    </location>
</feature>
<accession>A0ABT8KUD6</accession>
<keyword evidence="1" id="KW-0812">Transmembrane</keyword>
<sequence>MLDKFRPYLELNLSLILMSTSGILGRVIDLPVSLIIFFRCVVGAIFLFFFIKIAKEKLQVRLKRHRFIILLAGSLLSFHWVTYFFSIKISSVAVGMISLFTYPVITTLIEPLFFKTKLSIIDLISSVAVIFGIFMIVPAFDLSNDITYGILIGVFSALLYSVRNLLNKKLIHNYSSSVLMLYQLLISAILLIPTLFIYDFQLDTVTIQLLLLLSIITTATAHTLFVKSLKYFSTSTASILSSLIPVYGILWAVLFISEKLSTEIIIGGSIIVLTVAAQSLKHYGQQKSG</sequence>
<keyword evidence="4" id="KW-1185">Reference proteome</keyword>
<feature type="transmembrane region" description="Helical" evidence="1">
    <location>
        <begin position="146"/>
        <end position="166"/>
    </location>
</feature>
<dbReference type="EMBL" id="JAUJEA010000011">
    <property type="protein sequence ID" value="MDN5204391.1"/>
    <property type="molecule type" value="Genomic_DNA"/>
</dbReference>
<dbReference type="RefSeq" id="WP_346754414.1">
    <property type="nucleotide sequence ID" value="NZ_JAUJEA010000011.1"/>
</dbReference>
<proteinExistence type="predicted"/>
<feature type="transmembrane region" description="Helical" evidence="1">
    <location>
        <begin position="237"/>
        <end position="256"/>
    </location>
</feature>
<keyword evidence="1" id="KW-1133">Transmembrane helix</keyword>
<evidence type="ECO:0000313" key="3">
    <source>
        <dbReference type="EMBL" id="MDN5204391.1"/>
    </source>
</evidence>
<protein>
    <submittedName>
        <fullName evidence="3">DMT family transporter</fullName>
    </submittedName>
</protein>
<feature type="transmembrane region" description="Helical" evidence="1">
    <location>
        <begin position="66"/>
        <end position="86"/>
    </location>
</feature>
<dbReference type="InterPro" id="IPR037185">
    <property type="entry name" value="EmrE-like"/>
</dbReference>
<gene>
    <name evidence="3" type="ORF">QQ008_23565</name>
</gene>
<feature type="transmembrane region" description="Helical" evidence="1">
    <location>
        <begin position="120"/>
        <end position="140"/>
    </location>
</feature>
<feature type="transmembrane region" description="Helical" evidence="1">
    <location>
        <begin position="178"/>
        <end position="198"/>
    </location>
</feature>
<dbReference type="Proteomes" id="UP001172082">
    <property type="component" value="Unassembled WGS sequence"/>
</dbReference>
<dbReference type="InterPro" id="IPR000620">
    <property type="entry name" value="EamA_dom"/>
</dbReference>
<reference evidence="3" key="1">
    <citation type="submission" date="2023-06" db="EMBL/GenBank/DDBJ databases">
        <title>Genomic of Parafulvivirga corallium.</title>
        <authorList>
            <person name="Wang G."/>
        </authorList>
    </citation>
    <scope>NUCLEOTIDE SEQUENCE</scope>
    <source>
        <strain evidence="3">BMA10</strain>
    </source>
</reference>
<dbReference type="PANTHER" id="PTHR22911">
    <property type="entry name" value="ACYL-MALONYL CONDENSING ENZYME-RELATED"/>
    <property type="match status" value="1"/>
</dbReference>
<evidence type="ECO:0000256" key="1">
    <source>
        <dbReference type="SAM" id="Phobius"/>
    </source>
</evidence>
<feature type="transmembrane region" description="Helical" evidence="1">
    <location>
        <begin position="34"/>
        <end position="54"/>
    </location>
</feature>
<comment type="caution">
    <text evidence="3">The sequence shown here is derived from an EMBL/GenBank/DDBJ whole genome shotgun (WGS) entry which is preliminary data.</text>
</comment>
<feature type="transmembrane region" description="Helical" evidence="1">
    <location>
        <begin position="262"/>
        <end position="280"/>
    </location>
</feature>
<feature type="domain" description="EamA" evidence="2">
    <location>
        <begin position="13"/>
        <end position="137"/>
    </location>
</feature>
<evidence type="ECO:0000313" key="4">
    <source>
        <dbReference type="Proteomes" id="UP001172082"/>
    </source>
</evidence>
<keyword evidence="1" id="KW-0472">Membrane</keyword>